<evidence type="ECO:0000313" key="2">
    <source>
        <dbReference type="EMBL" id="CKU40115.1"/>
    </source>
</evidence>
<evidence type="ECO:0000313" key="4">
    <source>
        <dbReference type="EMBL" id="COX68236.1"/>
    </source>
</evidence>
<evidence type="ECO:0000313" key="1">
    <source>
        <dbReference type="EMBL" id="CKR55154.1"/>
    </source>
</evidence>
<evidence type="ECO:0000313" key="8">
    <source>
        <dbReference type="Proteomes" id="UP000050164"/>
    </source>
</evidence>
<name>A0A654ZW44_MYCTX</name>
<dbReference type="Proteomes" id="UP000048948">
    <property type="component" value="Unassembled WGS sequence"/>
</dbReference>
<accession>A0A654ZW44</accession>
<dbReference type="EMBL" id="CSBK01000635">
    <property type="protein sequence ID" value="COX68236.1"/>
    <property type="molecule type" value="Genomic_DNA"/>
</dbReference>
<dbReference type="Proteomes" id="UP000044938">
    <property type="component" value="Unassembled WGS sequence"/>
</dbReference>
<reference evidence="4" key="2">
    <citation type="submission" date="2015-03" db="EMBL/GenBank/DDBJ databases">
        <authorList>
            <consortium name="Pathogen Informatics"/>
            <person name="Murphy D."/>
        </authorList>
    </citation>
    <scope>NUCLEOTIDE SEQUENCE</scope>
    <source>
        <strain evidence="4">N09902308</strain>
    </source>
</reference>
<evidence type="ECO:0000313" key="7">
    <source>
        <dbReference type="Proteomes" id="UP000048948"/>
    </source>
</evidence>
<reference evidence="5 6" key="1">
    <citation type="submission" date="2015-03" db="EMBL/GenBank/DDBJ databases">
        <authorList>
            <consortium name="Pathogen Informatics"/>
        </authorList>
    </citation>
    <scope>NUCLEOTIDE SEQUENCE [LARGE SCALE GENOMIC DNA]</scope>
    <source>
        <strain evidence="2 7">Bir 172</strain>
        <strain evidence="1 8">Bir 185</strain>
        <strain evidence="3 6">M09401471</strain>
        <strain evidence="5">N09902308</strain>
    </source>
</reference>
<evidence type="ECO:0000313" key="6">
    <source>
        <dbReference type="Proteomes" id="UP000044938"/>
    </source>
</evidence>
<dbReference type="Proteomes" id="UP000050164">
    <property type="component" value="Unassembled WGS sequence"/>
</dbReference>
<sequence length="79" mass="8439">MTIPAAKCWTPLTIAADGVRTDGTTPPRIPARTGKVTNEAAVVTLLMPTSRFRSKISARARLNIVTASDKCSDFRGNGH</sequence>
<dbReference type="EMBL" id="CSAJ01000035">
    <property type="protein sequence ID" value="COV56499.1"/>
    <property type="molecule type" value="Genomic_DNA"/>
</dbReference>
<dbReference type="EMBL" id="CNFT01000336">
    <property type="protein sequence ID" value="CKR55154.1"/>
    <property type="molecule type" value="Genomic_DNA"/>
</dbReference>
<protein>
    <submittedName>
        <fullName evidence="1">Uncharacterized protein</fullName>
    </submittedName>
</protein>
<evidence type="ECO:0000313" key="3">
    <source>
        <dbReference type="EMBL" id="COV56499.1"/>
    </source>
</evidence>
<evidence type="ECO:0000313" key="5">
    <source>
        <dbReference type="Proteomes" id="UP000039021"/>
    </source>
</evidence>
<gene>
    <name evidence="3" type="ORF">ERS007720_00478</name>
    <name evidence="4" type="ORF">ERS007739_01601</name>
    <name evidence="2" type="ORF">ERS027646_04755</name>
    <name evidence="1" type="ORF">ERS027659_01700</name>
</gene>
<dbReference type="AlphaFoldDB" id="A0A654ZW44"/>
<proteinExistence type="predicted"/>
<dbReference type="Proteomes" id="UP000039021">
    <property type="component" value="Unassembled WGS sequence"/>
</dbReference>
<organism evidence="1 8">
    <name type="scientific">Mycobacterium tuberculosis</name>
    <dbReference type="NCBI Taxonomy" id="1773"/>
    <lineage>
        <taxon>Bacteria</taxon>
        <taxon>Bacillati</taxon>
        <taxon>Actinomycetota</taxon>
        <taxon>Actinomycetes</taxon>
        <taxon>Mycobacteriales</taxon>
        <taxon>Mycobacteriaceae</taxon>
        <taxon>Mycobacterium</taxon>
        <taxon>Mycobacterium tuberculosis complex</taxon>
    </lineage>
</organism>
<dbReference type="EMBL" id="CNGE01001673">
    <property type="protein sequence ID" value="CKU40115.1"/>
    <property type="molecule type" value="Genomic_DNA"/>
</dbReference>